<sequence>MYIFILSAVSFRATVCSLRTATEVVGMWSSRKCGRSPCSSGSRWSMYFLIKVSPRLFPTAFCRNFGRSGGYGTDGLAAGQ</sequence>
<proteinExistence type="predicted"/>
<organism evidence="3 4">
    <name type="scientific">Mycena metata</name>
    <dbReference type="NCBI Taxonomy" id="1033252"/>
    <lineage>
        <taxon>Eukaryota</taxon>
        <taxon>Fungi</taxon>
        <taxon>Dikarya</taxon>
        <taxon>Basidiomycota</taxon>
        <taxon>Agaricomycotina</taxon>
        <taxon>Agaricomycetes</taxon>
        <taxon>Agaricomycetidae</taxon>
        <taxon>Agaricales</taxon>
        <taxon>Marasmiineae</taxon>
        <taxon>Mycenaceae</taxon>
        <taxon>Mycena</taxon>
    </lineage>
</organism>
<dbReference type="AlphaFoldDB" id="A0AAD7NQ49"/>
<evidence type="ECO:0000313" key="2">
    <source>
        <dbReference type="EMBL" id="KAJ7713823.1"/>
    </source>
</evidence>
<keyword evidence="4" id="KW-1185">Reference proteome</keyword>
<accession>A0AAD7NQ49</accession>
<protein>
    <recommendedName>
        <fullName evidence="5">Secreted protein</fullName>
    </recommendedName>
</protein>
<name>A0AAD7NQ49_9AGAR</name>
<keyword evidence="1" id="KW-0732">Signal</keyword>
<dbReference type="EMBL" id="JARKIB010000335">
    <property type="protein sequence ID" value="KAJ7713823.1"/>
    <property type="molecule type" value="Genomic_DNA"/>
</dbReference>
<comment type="caution">
    <text evidence="3">The sequence shown here is derived from an EMBL/GenBank/DDBJ whole genome shotgun (WGS) entry which is preliminary data.</text>
</comment>
<reference evidence="3" key="1">
    <citation type="submission" date="2023-03" db="EMBL/GenBank/DDBJ databases">
        <title>Massive genome expansion in bonnet fungi (Mycena s.s.) driven by repeated elements and novel gene families across ecological guilds.</title>
        <authorList>
            <consortium name="Lawrence Berkeley National Laboratory"/>
            <person name="Harder C.B."/>
            <person name="Miyauchi S."/>
            <person name="Viragh M."/>
            <person name="Kuo A."/>
            <person name="Thoen E."/>
            <person name="Andreopoulos B."/>
            <person name="Lu D."/>
            <person name="Skrede I."/>
            <person name="Drula E."/>
            <person name="Henrissat B."/>
            <person name="Morin E."/>
            <person name="Kohler A."/>
            <person name="Barry K."/>
            <person name="LaButti K."/>
            <person name="Morin E."/>
            <person name="Salamov A."/>
            <person name="Lipzen A."/>
            <person name="Mereny Z."/>
            <person name="Hegedus B."/>
            <person name="Baldrian P."/>
            <person name="Stursova M."/>
            <person name="Weitz H."/>
            <person name="Taylor A."/>
            <person name="Grigoriev I.V."/>
            <person name="Nagy L.G."/>
            <person name="Martin F."/>
            <person name="Kauserud H."/>
        </authorList>
    </citation>
    <scope>NUCLEOTIDE SEQUENCE</scope>
    <source>
        <strain evidence="3">CBHHK182m</strain>
    </source>
</reference>
<dbReference type="EMBL" id="JARKIB010000017">
    <property type="protein sequence ID" value="KAJ7769807.1"/>
    <property type="molecule type" value="Genomic_DNA"/>
</dbReference>
<dbReference type="Proteomes" id="UP001215598">
    <property type="component" value="Unassembled WGS sequence"/>
</dbReference>
<evidence type="ECO:0000256" key="1">
    <source>
        <dbReference type="SAM" id="SignalP"/>
    </source>
</evidence>
<feature type="signal peptide" evidence="1">
    <location>
        <begin position="1"/>
        <end position="17"/>
    </location>
</feature>
<evidence type="ECO:0000313" key="4">
    <source>
        <dbReference type="Proteomes" id="UP001215598"/>
    </source>
</evidence>
<evidence type="ECO:0000313" key="3">
    <source>
        <dbReference type="EMBL" id="KAJ7769807.1"/>
    </source>
</evidence>
<evidence type="ECO:0008006" key="5">
    <source>
        <dbReference type="Google" id="ProtNLM"/>
    </source>
</evidence>
<gene>
    <name evidence="3" type="ORF">B0H16DRAFT_1516481</name>
    <name evidence="2" type="ORF">B0H16DRAFT_1619976</name>
</gene>
<feature type="chain" id="PRO_5042442022" description="Secreted protein" evidence="1">
    <location>
        <begin position="18"/>
        <end position="80"/>
    </location>
</feature>